<feature type="chain" id="PRO_5044001950" description="Single domain-containing protein" evidence="3">
    <location>
        <begin position="24"/>
        <end position="118"/>
    </location>
</feature>
<protein>
    <recommendedName>
        <fullName evidence="4">Single domain-containing protein</fullName>
    </recommendedName>
</protein>
<dbReference type="Proteomes" id="UP001445076">
    <property type="component" value="Unassembled WGS sequence"/>
</dbReference>
<keyword evidence="2" id="KW-0964">Secreted</keyword>
<gene>
    <name evidence="5" type="ORF">OTU49_008219</name>
</gene>
<dbReference type="InterPro" id="IPR029277">
    <property type="entry name" value="SVWC_dom"/>
</dbReference>
<feature type="domain" description="Single" evidence="4">
    <location>
        <begin position="39"/>
        <end position="114"/>
    </location>
</feature>
<evidence type="ECO:0000256" key="1">
    <source>
        <dbReference type="ARBA" id="ARBA00004613"/>
    </source>
</evidence>
<dbReference type="AlphaFoldDB" id="A0AAW0WFC6"/>
<keyword evidence="6" id="KW-1185">Reference proteome</keyword>
<keyword evidence="3" id="KW-0732">Signal</keyword>
<evidence type="ECO:0000313" key="5">
    <source>
        <dbReference type="EMBL" id="KAK8730327.1"/>
    </source>
</evidence>
<evidence type="ECO:0000256" key="3">
    <source>
        <dbReference type="SAM" id="SignalP"/>
    </source>
</evidence>
<name>A0AAW0WFC6_CHEQU</name>
<evidence type="ECO:0000313" key="6">
    <source>
        <dbReference type="Proteomes" id="UP001445076"/>
    </source>
</evidence>
<reference evidence="5 6" key="1">
    <citation type="journal article" date="2024" name="BMC Genomics">
        <title>Genome assembly of redclaw crayfish (Cherax quadricarinatus) provides insights into its immune adaptation and hypoxia tolerance.</title>
        <authorList>
            <person name="Liu Z."/>
            <person name="Zheng J."/>
            <person name="Li H."/>
            <person name="Fang K."/>
            <person name="Wang S."/>
            <person name="He J."/>
            <person name="Zhou D."/>
            <person name="Weng S."/>
            <person name="Chi M."/>
            <person name="Gu Z."/>
            <person name="He J."/>
            <person name="Li F."/>
            <person name="Wang M."/>
        </authorList>
    </citation>
    <scope>NUCLEOTIDE SEQUENCE [LARGE SCALE GENOMIC DNA]</scope>
    <source>
        <strain evidence="5">ZL_2023a</strain>
    </source>
</reference>
<sequence>MDLCLRLVVMTALLAASFSTAKAALSWQYADDPNNPNSCLYRLPGSTSDRPNSISMRKGTTFYLPHCQEVTCTKDGNRMVLRFESCGVVGVPPPCRLRRDEAKNYPACCPVPVCPNGA</sequence>
<evidence type="ECO:0000256" key="2">
    <source>
        <dbReference type="ARBA" id="ARBA00022525"/>
    </source>
</evidence>
<dbReference type="EMBL" id="JARKIK010000065">
    <property type="protein sequence ID" value="KAK8730327.1"/>
    <property type="molecule type" value="Genomic_DNA"/>
</dbReference>
<evidence type="ECO:0000259" key="4">
    <source>
        <dbReference type="SMART" id="SM01318"/>
    </source>
</evidence>
<dbReference type="Pfam" id="PF15430">
    <property type="entry name" value="SVWC"/>
    <property type="match status" value="1"/>
</dbReference>
<dbReference type="SMART" id="SM01318">
    <property type="entry name" value="SVWC"/>
    <property type="match status" value="1"/>
</dbReference>
<organism evidence="5 6">
    <name type="scientific">Cherax quadricarinatus</name>
    <name type="common">Australian red claw crayfish</name>
    <dbReference type="NCBI Taxonomy" id="27406"/>
    <lineage>
        <taxon>Eukaryota</taxon>
        <taxon>Metazoa</taxon>
        <taxon>Ecdysozoa</taxon>
        <taxon>Arthropoda</taxon>
        <taxon>Crustacea</taxon>
        <taxon>Multicrustacea</taxon>
        <taxon>Malacostraca</taxon>
        <taxon>Eumalacostraca</taxon>
        <taxon>Eucarida</taxon>
        <taxon>Decapoda</taxon>
        <taxon>Pleocyemata</taxon>
        <taxon>Astacidea</taxon>
        <taxon>Parastacoidea</taxon>
        <taxon>Parastacidae</taxon>
        <taxon>Cherax</taxon>
    </lineage>
</organism>
<feature type="signal peptide" evidence="3">
    <location>
        <begin position="1"/>
        <end position="23"/>
    </location>
</feature>
<dbReference type="GO" id="GO:0005576">
    <property type="term" value="C:extracellular region"/>
    <property type="evidence" value="ECO:0007669"/>
    <property type="project" value="UniProtKB-SubCell"/>
</dbReference>
<proteinExistence type="predicted"/>
<accession>A0AAW0WFC6</accession>
<comment type="subcellular location">
    <subcellularLocation>
        <location evidence="1">Secreted</location>
    </subcellularLocation>
</comment>
<comment type="caution">
    <text evidence="5">The sequence shown here is derived from an EMBL/GenBank/DDBJ whole genome shotgun (WGS) entry which is preliminary data.</text>
</comment>